<evidence type="ECO:0008006" key="3">
    <source>
        <dbReference type="Google" id="ProtNLM"/>
    </source>
</evidence>
<dbReference type="Proteomes" id="UP000198648">
    <property type="component" value="Unassembled WGS sequence"/>
</dbReference>
<evidence type="ECO:0000313" key="1">
    <source>
        <dbReference type="EMBL" id="SEP80263.1"/>
    </source>
</evidence>
<dbReference type="OrthoDB" id="1652165at2"/>
<accession>A0A1H9AV22</accession>
<proteinExistence type="predicted"/>
<reference evidence="1 2" key="1">
    <citation type="submission" date="2016-10" db="EMBL/GenBank/DDBJ databases">
        <authorList>
            <person name="de Groot N.N."/>
        </authorList>
    </citation>
    <scope>NUCLEOTIDE SEQUENCE [LARGE SCALE GENOMIC DNA]</scope>
    <source>
        <strain evidence="1 2">DSM 27078</strain>
    </source>
</reference>
<name>A0A1H9AV22_9FLAO</name>
<dbReference type="AlphaFoldDB" id="A0A1H9AV22"/>
<organism evidence="1 2">
    <name type="scientific">Flavobacterium urocaniciphilum</name>
    <dbReference type="NCBI Taxonomy" id="1299341"/>
    <lineage>
        <taxon>Bacteria</taxon>
        <taxon>Pseudomonadati</taxon>
        <taxon>Bacteroidota</taxon>
        <taxon>Flavobacteriia</taxon>
        <taxon>Flavobacteriales</taxon>
        <taxon>Flavobacteriaceae</taxon>
        <taxon>Flavobacterium</taxon>
    </lineage>
</organism>
<dbReference type="EMBL" id="FOEI01000002">
    <property type="protein sequence ID" value="SEP80263.1"/>
    <property type="molecule type" value="Genomic_DNA"/>
</dbReference>
<keyword evidence="2" id="KW-1185">Reference proteome</keyword>
<sequence length="113" mass="13181">MNSIFNLKNAPYSFIANKGVIKDRFIIRFSKNENITEITNQLQVFDNNVLTIESDNLKIKDILIYDTLGKLLVNKNNIQDTNYQVNSLNRTYSMLIVKVTLEDNSEEVRKVMY</sequence>
<dbReference type="NCBIfam" id="NF033708">
    <property type="entry name" value="T9SS_Cterm_ChiA"/>
    <property type="match status" value="1"/>
</dbReference>
<evidence type="ECO:0000313" key="2">
    <source>
        <dbReference type="Proteomes" id="UP000198648"/>
    </source>
</evidence>
<dbReference type="RefSeq" id="WP_091466388.1">
    <property type="nucleotide sequence ID" value="NZ_FOEI01000002.1"/>
</dbReference>
<protein>
    <recommendedName>
        <fullName evidence="3">T9SS type A sorting domain-containing protein</fullName>
    </recommendedName>
</protein>
<gene>
    <name evidence="1" type="ORF">SAMN05444005_102341</name>
</gene>